<dbReference type="AlphaFoldDB" id="A0A397W1B3"/>
<accession>A0A397W1B3</accession>
<dbReference type="OrthoDB" id="2437505at2759"/>
<evidence type="ECO:0000313" key="2">
    <source>
        <dbReference type="EMBL" id="RIB25116.1"/>
    </source>
</evidence>
<proteinExistence type="predicted"/>
<dbReference type="Proteomes" id="UP000266673">
    <property type="component" value="Unassembled WGS sequence"/>
</dbReference>
<feature type="compositionally biased region" description="Low complexity" evidence="1">
    <location>
        <begin position="300"/>
        <end position="310"/>
    </location>
</feature>
<evidence type="ECO:0000256" key="1">
    <source>
        <dbReference type="SAM" id="MobiDB-lite"/>
    </source>
</evidence>
<dbReference type="EMBL" id="QKWP01000187">
    <property type="protein sequence ID" value="RIB25116.1"/>
    <property type="molecule type" value="Genomic_DNA"/>
</dbReference>
<organism evidence="2 3">
    <name type="scientific">Gigaspora rosea</name>
    <dbReference type="NCBI Taxonomy" id="44941"/>
    <lineage>
        <taxon>Eukaryota</taxon>
        <taxon>Fungi</taxon>
        <taxon>Fungi incertae sedis</taxon>
        <taxon>Mucoromycota</taxon>
        <taxon>Glomeromycotina</taxon>
        <taxon>Glomeromycetes</taxon>
        <taxon>Diversisporales</taxon>
        <taxon>Gigasporaceae</taxon>
        <taxon>Gigaspora</taxon>
    </lineage>
</organism>
<feature type="compositionally biased region" description="Basic and acidic residues" evidence="1">
    <location>
        <begin position="290"/>
        <end position="299"/>
    </location>
</feature>
<gene>
    <name evidence="2" type="ORF">C2G38_2166755</name>
</gene>
<feature type="region of interest" description="Disordered" evidence="1">
    <location>
        <begin position="281"/>
        <end position="319"/>
    </location>
</feature>
<keyword evidence="3" id="KW-1185">Reference proteome</keyword>
<sequence>MPCYADTIVRIKYVKQSVNKKGNSDLLVVWALGAYPVECEEFDIELVLFLPVDSSDRDPESQAVFEKDNFYSVGVKIVTGYFNGNKRAKMTVATSTHLKILNNVVESNKCPLKVSLVGISQEVPHKIKDNFIFNILINDYVGKECNFIMKVVFPSHDSCFAHLKDKIRSQESLVFVVGQMEIIVNEFYIYAKDINYVDTNSIVKNRGFENSLNQSSSVSHSSVRSKLLATHQDIFDNSKDKIGNEASASVDSRDFMDKPYAECESSNFDNEGVGDEFNYNESVKRKKVSREKGKERADGSLHSSLRSYSSNVGTVSENE</sequence>
<evidence type="ECO:0000313" key="3">
    <source>
        <dbReference type="Proteomes" id="UP000266673"/>
    </source>
</evidence>
<reference evidence="2 3" key="1">
    <citation type="submission" date="2018-06" db="EMBL/GenBank/DDBJ databases">
        <title>Comparative genomics reveals the genomic features of Rhizophagus irregularis, R. cerebriforme, R. diaphanum and Gigaspora rosea, and their symbiotic lifestyle signature.</title>
        <authorList>
            <person name="Morin E."/>
            <person name="San Clemente H."/>
            <person name="Chen E.C.H."/>
            <person name="De La Providencia I."/>
            <person name="Hainaut M."/>
            <person name="Kuo A."/>
            <person name="Kohler A."/>
            <person name="Murat C."/>
            <person name="Tang N."/>
            <person name="Roy S."/>
            <person name="Loubradou J."/>
            <person name="Henrissat B."/>
            <person name="Grigoriev I.V."/>
            <person name="Corradi N."/>
            <person name="Roux C."/>
            <person name="Martin F.M."/>
        </authorList>
    </citation>
    <scope>NUCLEOTIDE SEQUENCE [LARGE SCALE GENOMIC DNA]</scope>
    <source>
        <strain evidence="2 3">DAOM 194757</strain>
    </source>
</reference>
<protein>
    <submittedName>
        <fullName evidence="2">Uncharacterized protein</fullName>
    </submittedName>
</protein>
<name>A0A397W1B3_9GLOM</name>
<comment type="caution">
    <text evidence="2">The sequence shown here is derived from an EMBL/GenBank/DDBJ whole genome shotgun (WGS) entry which is preliminary data.</text>
</comment>